<dbReference type="SMART" id="SM00487">
    <property type="entry name" value="DEXDc"/>
    <property type="match status" value="1"/>
</dbReference>
<feature type="short sequence motif" description="Q motif" evidence="10">
    <location>
        <begin position="265"/>
        <end position="293"/>
    </location>
</feature>
<dbReference type="GO" id="GO:0005524">
    <property type="term" value="F:ATP binding"/>
    <property type="evidence" value="ECO:0007669"/>
    <property type="project" value="UniProtKB-KW"/>
</dbReference>
<feature type="compositionally biased region" description="Polar residues" evidence="12">
    <location>
        <begin position="1"/>
        <end position="29"/>
    </location>
</feature>
<evidence type="ECO:0000256" key="12">
    <source>
        <dbReference type="SAM" id="MobiDB-lite"/>
    </source>
</evidence>
<dbReference type="GO" id="GO:0016787">
    <property type="term" value="F:hydrolase activity"/>
    <property type="evidence" value="ECO:0007669"/>
    <property type="project" value="UniProtKB-KW"/>
</dbReference>
<dbReference type="Proteomes" id="UP000193944">
    <property type="component" value="Unassembled WGS sequence"/>
</dbReference>
<comment type="function">
    <text evidence="8">ATP-binding RNA helicase involved in translation initiation. Remodels RNA in response to ADP and ATP concentrations by facilitating disruption, but also formation of RNA duplexes.</text>
</comment>
<feature type="region of interest" description="Disordered" evidence="12">
    <location>
        <begin position="1"/>
        <end position="50"/>
    </location>
</feature>
<feature type="domain" description="Helicase ATP-binding" evidence="13">
    <location>
        <begin position="296"/>
        <end position="485"/>
    </location>
</feature>
<dbReference type="FunFam" id="3.40.50.300:FF:000397">
    <property type="entry name" value="Probable ATP-dependent RNA helicase DDX4"/>
    <property type="match status" value="1"/>
</dbReference>
<dbReference type="PROSITE" id="PS51195">
    <property type="entry name" value="Q_MOTIF"/>
    <property type="match status" value="1"/>
</dbReference>
<dbReference type="FunFam" id="3.40.50.300:FF:000008">
    <property type="entry name" value="ATP-dependent RNA helicase RhlB"/>
    <property type="match status" value="1"/>
</dbReference>
<reference evidence="16 17" key="1">
    <citation type="submission" date="2016-08" db="EMBL/GenBank/DDBJ databases">
        <title>A Parts List for Fungal Cellulosomes Revealed by Comparative Genomics.</title>
        <authorList>
            <consortium name="DOE Joint Genome Institute"/>
            <person name="Haitjema C.H."/>
            <person name="Gilmore S.P."/>
            <person name="Henske J.K."/>
            <person name="Solomon K.V."/>
            <person name="De Groot R."/>
            <person name="Kuo A."/>
            <person name="Mondo S.J."/>
            <person name="Salamov A.A."/>
            <person name="Labutti K."/>
            <person name="Zhao Z."/>
            <person name="Chiniquy J."/>
            <person name="Barry K."/>
            <person name="Brewer H.M."/>
            <person name="Purvine S.O."/>
            <person name="Wright A.T."/>
            <person name="Boxma B."/>
            <person name="Van Alen T."/>
            <person name="Hackstein J.H."/>
            <person name="Baker S.E."/>
            <person name="Grigoriev I.V."/>
            <person name="O'Malley M.A."/>
        </authorList>
    </citation>
    <scope>NUCLEOTIDE SEQUENCE [LARGE SCALE GENOMIC DNA]</scope>
    <source>
        <strain evidence="16 17">S4</strain>
    </source>
</reference>
<evidence type="ECO:0000313" key="16">
    <source>
        <dbReference type="EMBL" id="ORX73491.1"/>
    </source>
</evidence>
<evidence type="ECO:0000256" key="1">
    <source>
        <dbReference type="ARBA" id="ARBA00012552"/>
    </source>
</evidence>
<dbReference type="AlphaFoldDB" id="A0A1Y1WIT4"/>
<proteinExistence type="inferred from homology"/>
<evidence type="ECO:0000256" key="11">
    <source>
        <dbReference type="RuleBase" id="RU000492"/>
    </source>
</evidence>
<protein>
    <recommendedName>
        <fullName evidence="6">ATP-dependent RNA helicase DED1</fullName>
        <ecNumber evidence="1">3.6.4.13</ecNumber>
    </recommendedName>
    <alternativeName>
        <fullName evidence="7">ATP-dependent RNA helicase ded1</fullName>
    </alternativeName>
</protein>
<dbReference type="OrthoDB" id="196131at2759"/>
<dbReference type="PROSITE" id="PS51194">
    <property type="entry name" value="HELICASE_CTER"/>
    <property type="match status" value="1"/>
</dbReference>
<evidence type="ECO:0000259" key="14">
    <source>
        <dbReference type="PROSITE" id="PS51194"/>
    </source>
</evidence>
<evidence type="ECO:0000256" key="10">
    <source>
        <dbReference type="PROSITE-ProRule" id="PRU00552"/>
    </source>
</evidence>
<name>A0A1Y1WIT4_9FUNG</name>
<keyword evidence="17" id="KW-1185">Reference proteome</keyword>
<evidence type="ECO:0000259" key="15">
    <source>
        <dbReference type="PROSITE" id="PS51195"/>
    </source>
</evidence>
<feature type="domain" description="Helicase C-terminal" evidence="14">
    <location>
        <begin position="496"/>
        <end position="662"/>
    </location>
</feature>
<feature type="domain" description="DEAD-box RNA helicase Q" evidence="15">
    <location>
        <begin position="265"/>
        <end position="293"/>
    </location>
</feature>
<dbReference type="Pfam" id="PF00270">
    <property type="entry name" value="DEAD"/>
    <property type="match status" value="1"/>
</dbReference>
<dbReference type="SMART" id="SM00490">
    <property type="entry name" value="HELICc"/>
    <property type="match status" value="1"/>
</dbReference>
<dbReference type="InterPro" id="IPR027417">
    <property type="entry name" value="P-loop_NTPase"/>
</dbReference>
<dbReference type="InterPro" id="IPR000629">
    <property type="entry name" value="RNA-helicase_DEAD-box_CS"/>
</dbReference>
<evidence type="ECO:0000256" key="9">
    <source>
        <dbReference type="ARBA" id="ARBA00047984"/>
    </source>
</evidence>
<sequence>MLASNKNENEQTSSLEQSFSKLGVSNSQKKYVPPHQRKYNNNKMENTVESSEIRGIKAVAQDQRFNKNRNQYGNQKPFNNYNNNGFNNNYNNNGYNNNPFNKNNNYNNGYNNNRFNNGYNNNGYNNNGYNNNGYNNGYNNNGYNNMNNYKKNNEWSQDWSSNGSLAGWDKKNRYNKFNDKWSDIRSDGSFRHRRKQNNYEEYLYPNGYETTDPNDKLANIPYVKPRDEKLEKQLFKELSNSGINFDKYDNIPVEASGRNIPDPITTFAESDLSELSKFNIELAGFTVPTPVQKSSIPIVLKNRDLMACAQTGSGKTGAFLFPILSQCFKNGPPKTPYENDYKKSQVVYPVSLILAPTRELAIQIYDEAKKYTYRSWVRPCVVYGGHPMNDQIRDINRGCGLLVATPGRLCDLIDRGNISLSLIQYLVLDEADRMLDMGFEPQIRKIVEEEDMTPTEDRVTLMFSATFPKDIQVLARDFLKDYIFLSVGRVGSTSENITQIVENVEEDEKQEILLDILTSELNSDEEPGLTLVFVETRKQAENIANFLYNNNFPATAIHGDRSQHEREIALKKFRSGITPVMVATAVAARGLDIPNVKHVINFDLPSDIDDYVHRIGRTGRAGNVGKATAFFNMTHDKNILKELIELLEEAKQKVPDFLYRFRMEVEQQHQMKMMNNNRKFRNYKNNNNMYGRFGGVDHRKDFTNTRYNAGSGGNSQMGPPMGMPYGYGGYNTGYVTTANNGASSWF</sequence>
<dbReference type="Gene3D" id="3.40.50.300">
    <property type="entry name" value="P-loop containing nucleotide triphosphate hydrolases"/>
    <property type="match status" value="2"/>
</dbReference>
<reference evidence="16 17" key="2">
    <citation type="submission" date="2016-08" db="EMBL/GenBank/DDBJ databases">
        <title>Pervasive Adenine N6-methylation of Active Genes in Fungi.</title>
        <authorList>
            <consortium name="DOE Joint Genome Institute"/>
            <person name="Mondo S.J."/>
            <person name="Dannebaum R.O."/>
            <person name="Kuo R.C."/>
            <person name="Labutti K."/>
            <person name="Haridas S."/>
            <person name="Kuo A."/>
            <person name="Salamov A."/>
            <person name="Ahrendt S.R."/>
            <person name="Lipzen A."/>
            <person name="Sullivan W."/>
            <person name="Andreopoulos W.B."/>
            <person name="Clum A."/>
            <person name="Lindquist E."/>
            <person name="Daum C."/>
            <person name="Ramamoorthy G.K."/>
            <person name="Gryganskyi A."/>
            <person name="Culley D."/>
            <person name="Magnuson J.K."/>
            <person name="James T.Y."/>
            <person name="O'Malley M.A."/>
            <person name="Stajich J.E."/>
            <person name="Spatafora J.W."/>
            <person name="Visel A."/>
            <person name="Grigoriev I.V."/>
        </authorList>
    </citation>
    <scope>NUCLEOTIDE SEQUENCE [LARGE SCALE GENOMIC DNA]</scope>
    <source>
        <strain evidence="16 17">S4</strain>
    </source>
</reference>
<dbReference type="GO" id="GO:0003724">
    <property type="term" value="F:RNA helicase activity"/>
    <property type="evidence" value="ECO:0007669"/>
    <property type="project" value="UniProtKB-EC"/>
</dbReference>
<keyword evidence="2 11" id="KW-0547">Nucleotide-binding</keyword>
<dbReference type="InterPro" id="IPR014001">
    <property type="entry name" value="Helicase_ATP-bd"/>
</dbReference>
<evidence type="ECO:0000313" key="17">
    <source>
        <dbReference type="Proteomes" id="UP000193944"/>
    </source>
</evidence>
<keyword evidence="4 11" id="KW-0347">Helicase</keyword>
<accession>A0A1Y1WIT4</accession>
<keyword evidence="5 11" id="KW-0067">ATP-binding</keyword>
<feature type="compositionally biased region" description="Polar residues" evidence="12">
    <location>
        <begin position="41"/>
        <end position="50"/>
    </location>
</feature>
<dbReference type="EMBL" id="MCFG01000385">
    <property type="protein sequence ID" value="ORX73491.1"/>
    <property type="molecule type" value="Genomic_DNA"/>
</dbReference>
<dbReference type="InterPro" id="IPR011545">
    <property type="entry name" value="DEAD/DEAH_box_helicase_dom"/>
</dbReference>
<comment type="caution">
    <text evidence="16">The sequence shown here is derived from an EMBL/GenBank/DDBJ whole genome shotgun (WGS) entry which is preliminary data.</text>
</comment>
<gene>
    <name evidence="16" type="ORF">BCR32DRAFT_297167</name>
</gene>
<dbReference type="SUPFAM" id="SSF52540">
    <property type="entry name" value="P-loop containing nucleoside triphosphate hydrolases"/>
    <property type="match status" value="1"/>
</dbReference>
<dbReference type="EC" id="3.6.4.13" evidence="1"/>
<keyword evidence="3 11" id="KW-0378">Hydrolase</keyword>
<evidence type="ECO:0000256" key="6">
    <source>
        <dbReference type="ARBA" id="ARBA00024397"/>
    </source>
</evidence>
<dbReference type="PROSITE" id="PS00039">
    <property type="entry name" value="DEAD_ATP_HELICASE"/>
    <property type="match status" value="1"/>
</dbReference>
<dbReference type="GO" id="GO:0003676">
    <property type="term" value="F:nucleic acid binding"/>
    <property type="evidence" value="ECO:0007669"/>
    <property type="project" value="InterPro"/>
</dbReference>
<dbReference type="STRING" id="1754192.A0A1Y1WIT4"/>
<dbReference type="PROSITE" id="PS51192">
    <property type="entry name" value="HELICASE_ATP_BIND_1"/>
    <property type="match status" value="1"/>
</dbReference>
<evidence type="ECO:0000256" key="3">
    <source>
        <dbReference type="ARBA" id="ARBA00022801"/>
    </source>
</evidence>
<comment type="similarity">
    <text evidence="11">Belongs to the DEAD box helicase family.</text>
</comment>
<evidence type="ECO:0000256" key="5">
    <source>
        <dbReference type="ARBA" id="ARBA00022840"/>
    </source>
</evidence>
<evidence type="ECO:0000256" key="8">
    <source>
        <dbReference type="ARBA" id="ARBA00025161"/>
    </source>
</evidence>
<comment type="catalytic activity">
    <reaction evidence="9">
        <text>ATP + H2O = ADP + phosphate + H(+)</text>
        <dbReference type="Rhea" id="RHEA:13065"/>
        <dbReference type="ChEBI" id="CHEBI:15377"/>
        <dbReference type="ChEBI" id="CHEBI:15378"/>
        <dbReference type="ChEBI" id="CHEBI:30616"/>
        <dbReference type="ChEBI" id="CHEBI:43474"/>
        <dbReference type="ChEBI" id="CHEBI:456216"/>
        <dbReference type="EC" id="3.6.4.13"/>
    </reaction>
</comment>
<organism evidence="16 17">
    <name type="scientific">Anaeromyces robustus</name>
    <dbReference type="NCBI Taxonomy" id="1754192"/>
    <lineage>
        <taxon>Eukaryota</taxon>
        <taxon>Fungi</taxon>
        <taxon>Fungi incertae sedis</taxon>
        <taxon>Chytridiomycota</taxon>
        <taxon>Chytridiomycota incertae sedis</taxon>
        <taxon>Neocallimastigomycetes</taxon>
        <taxon>Neocallimastigales</taxon>
        <taxon>Neocallimastigaceae</taxon>
        <taxon>Anaeromyces</taxon>
    </lineage>
</organism>
<dbReference type="PANTHER" id="PTHR47958">
    <property type="entry name" value="ATP-DEPENDENT RNA HELICASE DBP3"/>
    <property type="match status" value="1"/>
</dbReference>
<evidence type="ECO:0000256" key="2">
    <source>
        <dbReference type="ARBA" id="ARBA00022741"/>
    </source>
</evidence>
<evidence type="ECO:0000256" key="7">
    <source>
        <dbReference type="ARBA" id="ARBA00024405"/>
    </source>
</evidence>
<evidence type="ECO:0000259" key="13">
    <source>
        <dbReference type="PROSITE" id="PS51192"/>
    </source>
</evidence>
<evidence type="ECO:0000256" key="4">
    <source>
        <dbReference type="ARBA" id="ARBA00022806"/>
    </source>
</evidence>
<dbReference type="InterPro" id="IPR001650">
    <property type="entry name" value="Helicase_C-like"/>
</dbReference>
<dbReference type="InterPro" id="IPR014014">
    <property type="entry name" value="RNA_helicase_DEAD_Q_motif"/>
</dbReference>
<dbReference type="Pfam" id="PF00271">
    <property type="entry name" value="Helicase_C"/>
    <property type="match status" value="1"/>
</dbReference>
<dbReference type="CDD" id="cd18787">
    <property type="entry name" value="SF2_C_DEAD"/>
    <property type="match status" value="1"/>
</dbReference>